<dbReference type="AlphaFoldDB" id="A0AAJ1VAW5"/>
<dbReference type="RefSeq" id="WP_289349490.1">
    <property type="nucleotide sequence ID" value="NZ_JAUCFI010000003.1"/>
</dbReference>
<gene>
    <name evidence="1" type="ORF">QUF85_10185</name>
</gene>
<name>A0AAJ1VAW5_9BACI</name>
<protein>
    <submittedName>
        <fullName evidence="1">Uncharacterized protein</fullName>
    </submittedName>
</protein>
<dbReference type="Proteomes" id="UP001238973">
    <property type="component" value="Unassembled WGS sequence"/>
</dbReference>
<reference evidence="1" key="1">
    <citation type="submission" date="2023-06" db="EMBL/GenBank/DDBJ databases">
        <title>Comparative genomics of Bacillaceae isolates and their secondary metabolite potential.</title>
        <authorList>
            <person name="Song L."/>
            <person name="Nielsen L.J."/>
            <person name="Mohite O."/>
            <person name="Xu X."/>
            <person name="Weber T."/>
            <person name="Kovacs A.T."/>
        </authorList>
    </citation>
    <scope>NUCLEOTIDE SEQUENCE</scope>
    <source>
        <strain evidence="1">G1S1</strain>
    </source>
</reference>
<proteinExistence type="predicted"/>
<accession>A0AAJ1VAW5</accession>
<dbReference type="EMBL" id="JAUCFI010000003">
    <property type="protein sequence ID" value="MDM5283677.1"/>
    <property type="molecule type" value="Genomic_DNA"/>
</dbReference>
<organism evidence="1 2">
    <name type="scientific">Peribacillus frigoritolerans</name>
    <dbReference type="NCBI Taxonomy" id="450367"/>
    <lineage>
        <taxon>Bacteria</taxon>
        <taxon>Bacillati</taxon>
        <taxon>Bacillota</taxon>
        <taxon>Bacilli</taxon>
        <taxon>Bacillales</taxon>
        <taxon>Bacillaceae</taxon>
        <taxon>Peribacillus</taxon>
    </lineage>
</organism>
<evidence type="ECO:0000313" key="1">
    <source>
        <dbReference type="EMBL" id="MDM5283677.1"/>
    </source>
</evidence>
<comment type="caution">
    <text evidence="1">The sequence shown here is derived from an EMBL/GenBank/DDBJ whole genome shotgun (WGS) entry which is preliminary data.</text>
</comment>
<sequence length="172" mass="19995">MTLHHYLAAEKKLPMGSFGLNPTEIALEKVRQPGKKNKNRVYNKEIASVYQTEDVSHGIEVIEVDNGYKEVKEHFNHSYVYEIVGYLENPGKSIKELFKYVDQNLSEGESIEVYSCLDGEEQKPRDNKLDVVINLKTYQLGKHIKLDKKKYLQQLGESFKLEDKQYIQVIKK</sequence>
<evidence type="ECO:0000313" key="2">
    <source>
        <dbReference type="Proteomes" id="UP001238973"/>
    </source>
</evidence>